<keyword evidence="4" id="KW-0597">Phosphoprotein</keyword>
<accession>A0A177WL25</accession>
<feature type="region of interest" description="Disordered" evidence="8">
    <location>
        <begin position="1"/>
        <end position="57"/>
    </location>
</feature>
<sequence length="706" mass="78370">MDFRQMSAISPFHRNNSADNQQSEHNEPSVIHHSPEHPIAAHDYRSQQAASKPSSSSWLLGPAWSVFGTSDPSQEVQSTHDIESVQHKISSTEDSSSSSQTDADHAISQKQTSKQSMPSSKLSALFRTTPQSQPVYQTAAPSSQSRQNEHLSAHPNTDDSSPFIDALKRAHHEGHEPIIVTTPAALRKQTQNLHRNTVPVEEHPLQQLSGTISTDMSMASSVQSALKSSSSLSPLSNHSVVKSPEIECADICQSEHDAVGGMVSAVSDSFVDALERGPVFEDDDLLFSEQAPLDLLEASFAEDLATVVRPSLMSLSLSSLSSMDGAALVHPSGVSSPQQRQHVSTKMPTPLKQVLSLSDELASPTKTESHHLNNHIGALYERSRSLSLSTPSKSSSPMNADIPPSFNSKQTEASSQHAIESEHKHHRTPITSRTSQISEFDPIGTIPQDWMMRFESPAAASASVKYGTHVSSTPIQSLLDVVVPISTPNSILKFSQRNLDEQRQRLQKNFENEFEVAQLEIQDLTLSSQNLERENQKMKDTLKQWEQAVKLMITEKDKDKQQKQAEIDRLKEQLDLAYAERNESKKELDQMSLKYKQLRVDISDLKELDERQREQISELEQTVATGNQRFDSLRAHAETKLDEANVEIARVRASYEKEAAAMRAKLSRVEIQMQTLDCNLKTKVQENQELTKICDDLVSQMESIGG</sequence>
<feature type="coiled-coil region" evidence="7">
    <location>
        <begin position="514"/>
        <end position="672"/>
    </location>
</feature>
<dbReference type="OrthoDB" id="10255048at2759"/>
<evidence type="ECO:0000256" key="8">
    <source>
        <dbReference type="SAM" id="MobiDB-lite"/>
    </source>
</evidence>
<evidence type="ECO:0000313" key="11">
    <source>
        <dbReference type="Proteomes" id="UP000077115"/>
    </source>
</evidence>
<keyword evidence="5 7" id="KW-0175">Coiled coil</keyword>
<keyword evidence="6" id="KW-0206">Cytoskeleton</keyword>
<feature type="domain" description="Transforming acidic coiled-coil-containing protein C-terminal" evidence="9">
    <location>
        <begin position="494"/>
        <end position="698"/>
    </location>
</feature>
<dbReference type="GO" id="GO:0005856">
    <property type="term" value="C:cytoskeleton"/>
    <property type="evidence" value="ECO:0007669"/>
    <property type="project" value="UniProtKB-SubCell"/>
</dbReference>
<protein>
    <recommendedName>
        <fullName evidence="9">Transforming acidic coiled-coil-containing protein C-terminal domain-containing protein</fullName>
    </recommendedName>
</protein>
<comment type="subcellular location">
    <subcellularLocation>
        <location evidence="1">Cytoplasm</location>
        <location evidence="1">Cytoskeleton</location>
    </subcellularLocation>
</comment>
<feature type="compositionally biased region" description="Polar residues" evidence="8">
    <location>
        <begin position="333"/>
        <end position="347"/>
    </location>
</feature>
<feature type="region of interest" description="Disordered" evidence="8">
    <location>
        <begin position="329"/>
        <end position="349"/>
    </location>
</feature>
<evidence type="ECO:0000256" key="4">
    <source>
        <dbReference type="ARBA" id="ARBA00022553"/>
    </source>
</evidence>
<dbReference type="PANTHER" id="PTHR13924:SF10">
    <property type="entry name" value="TRANSFORMING ACIDIC COILED-COIL PROTEIN, ISOFORM K"/>
    <property type="match status" value="1"/>
</dbReference>
<dbReference type="STRING" id="403673.A0A177WL25"/>
<comment type="similarity">
    <text evidence="2">Belongs to the TACC family.</text>
</comment>
<evidence type="ECO:0000256" key="2">
    <source>
        <dbReference type="ARBA" id="ARBA00009423"/>
    </source>
</evidence>
<dbReference type="PANTHER" id="PTHR13924">
    <property type="entry name" value="TRANSFORMING ACIDIC COILED-COIL CONTAINING PROTEIN 1/2"/>
    <property type="match status" value="1"/>
</dbReference>
<evidence type="ECO:0000256" key="5">
    <source>
        <dbReference type="ARBA" id="ARBA00023054"/>
    </source>
</evidence>
<evidence type="ECO:0000256" key="3">
    <source>
        <dbReference type="ARBA" id="ARBA00022490"/>
    </source>
</evidence>
<feature type="compositionally biased region" description="Polar residues" evidence="8">
    <location>
        <begin position="108"/>
        <end position="146"/>
    </location>
</feature>
<dbReference type="Gene3D" id="1.20.5.1700">
    <property type="match status" value="1"/>
</dbReference>
<keyword evidence="3" id="KW-0963">Cytoplasm</keyword>
<organism evidence="10 11">
    <name type="scientific">Batrachochytrium dendrobatidis (strain JEL423)</name>
    <dbReference type="NCBI Taxonomy" id="403673"/>
    <lineage>
        <taxon>Eukaryota</taxon>
        <taxon>Fungi</taxon>
        <taxon>Fungi incertae sedis</taxon>
        <taxon>Chytridiomycota</taxon>
        <taxon>Chytridiomycota incertae sedis</taxon>
        <taxon>Chytridiomycetes</taxon>
        <taxon>Rhizophydiales</taxon>
        <taxon>Rhizophydiales incertae sedis</taxon>
        <taxon>Batrachochytrium</taxon>
    </lineage>
</organism>
<dbReference type="VEuPathDB" id="FungiDB:BDEG_24128"/>
<proteinExistence type="inferred from homology"/>
<feature type="compositionally biased region" description="Low complexity" evidence="8">
    <location>
        <begin position="46"/>
        <end position="57"/>
    </location>
</feature>
<feature type="compositionally biased region" description="Low complexity" evidence="8">
    <location>
        <begin position="385"/>
        <end position="397"/>
    </location>
</feature>
<dbReference type="GO" id="GO:0005737">
    <property type="term" value="C:cytoplasm"/>
    <property type="evidence" value="ECO:0007669"/>
    <property type="project" value="TreeGrafter"/>
</dbReference>
<dbReference type="InterPro" id="IPR039915">
    <property type="entry name" value="TACC"/>
</dbReference>
<evidence type="ECO:0000313" key="10">
    <source>
        <dbReference type="EMBL" id="OAJ40384.1"/>
    </source>
</evidence>
<dbReference type="EMBL" id="DS022304">
    <property type="protein sequence ID" value="OAJ40384.1"/>
    <property type="molecule type" value="Genomic_DNA"/>
</dbReference>
<evidence type="ECO:0000256" key="1">
    <source>
        <dbReference type="ARBA" id="ARBA00004245"/>
    </source>
</evidence>
<dbReference type="GO" id="GO:0007052">
    <property type="term" value="P:mitotic spindle organization"/>
    <property type="evidence" value="ECO:0007669"/>
    <property type="project" value="InterPro"/>
</dbReference>
<dbReference type="Pfam" id="PF05010">
    <property type="entry name" value="TACC_C"/>
    <property type="match status" value="1"/>
</dbReference>
<feature type="compositionally biased region" description="Polar residues" evidence="8">
    <location>
        <begin position="405"/>
        <end position="418"/>
    </location>
</feature>
<dbReference type="FunFam" id="1.20.5.1700:FF:000001">
    <property type="entry name" value="Transforming acidic coiled-coil-containing protein 1 isoform 2"/>
    <property type="match status" value="1"/>
</dbReference>
<reference evidence="10 11" key="1">
    <citation type="submission" date="2006-10" db="EMBL/GenBank/DDBJ databases">
        <title>The Genome Sequence of Batrachochytrium dendrobatidis JEL423.</title>
        <authorList>
            <consortium name="The Broad Institute Genome Sequencing Platform"/>
            <person name="Birren B."/>
            <person name="Lander E."/>
            <person name="Galagan J."/>
            <person name="Cuomo C."/>
            <person name="Devon K."/>
            <person name="Jaffe D."/>
            <person name="Butler J."/>
            <person name="Alvarez P."/>
            <person name="Gnerre S."/>
            <person name="Grabherr M."/>
            <person name="Kleber M."/>
            <person name="Mauceli E."/>
            <person name="Brockman W."/>
            <person name="Young S."/>
            <person name="LaButti K."/>
            <person name="Sykes S."/>
            <person name="DeCaprio D."/>
            <person name="Crawford M."/>
            <person name="Koehrsen M."/>
            <person name="Engels R."/>
            <person name="Montgomery P."/>
            <person name="Pearson M."/>
            <person name="Howarth C."/>
            <person name="Larson L."/>
            <person name="White J."/>
            <person name="O'Leary S."/>
            <person name="Kodira C."/>
            <person name="Zeng Q."/>
            <person name="Yandava C."/>
            <person name="Alvarado L."/>
            <person name="Longcore J."/>
            <person name="James T."/>
        </authorList>
    </citation>
    <scope>NUCLEOTIDE SEQUENCE [LARGE SCALE GENOMIC DNA]</scope>
    <source>
        <strain evidence="10 11">JEL423</strain>
    </source>
</reference>
<dbReference type="Proteomes" id="UP000077115">
    <property type="component" value="Unassembled WGS sequence"/>
</dbReference>
<feature type="compositionally biased region" description="Basic and acidic residues" evidence="8">
    <location>
        <begin position="33"/>
        <end position="45"/>
    </location>
</feature>
<dbReference type="eggNOG" id="ENOG502QQ1G">
    <property type="taxonomic scope" value="Eukaryota"/>
</dbReference>
<feature type="compositionally biased region" description="Polar residues" evidence="8">
    <location>
        <begin position="429"/>
        <end position="438"/>
    </location>
</feature>
<feature type="region of interest" description="Disordered" evidence="8">
    <location>
        <begin position="70"/>
        <end position="163"/>
    </location>
</feature>
<name>A0A177WL25_BATDL</name>
<gene>
    <name evidence="10" type="ORF">BDEG_24128</name>
</gene>
<feature type="region of interest" description="Disordered" evidence="8">
    <location>
        <begin position="384"/>
        <end position="442"/>
    </location>
</feature>
<evidence type="ECO:0000256" key="6">
    <source>
        <dbReference type="ARBA" id="ARBA00023212"/>
    </source>
</evidence>
<dbReference type="AlphaFoldDB" id="A0A177WL25"/>
<evidence type="ECO:0000259" key="9">
    <source>
        <dbReference type="Pfam" id="PF05010"/>
    </source>
</evidence>
<reference evidence="10 11" key="2">
    <citation type="submission" date="2016-05" db="EMBL/GenBank/DDBJ databases">
        <title>Lineage-specific infection strategies underlie the spectrum of fungal disease in amphibians.</title>
        <authorList>
            <person name="Cuomo C.A."/>
            <person name="Farrer R.A."/>
            <person name="James T."/>
            <person name="Longcore J."/>
            <person name="Birren B."/>
        </authorList>
    </citation>
    <scope>NUCLEOTIDE SEQUENCE [LARGE SCALE GENOMIC DNA]</scope>
    <source>
        <strain evidence="10 11">JEL423</strain>
    </source>
</reference>
<dbReference type="InterPro" id="IPR007707">
    <property type="entry name" value="TACC_C"/>
</dbReference>
<evidence type="ECO:0000256" key="7">
    <source>
        <dbReference type="SAM" id="Coils"/>
    </source>
</evidence>